<dbReference type="InterPro" id="IPR028098">
    <property type="entry name" value="Glyco_trans_4-like_N"/>
</dbReference>
<evidence type="ECO:0000259" key="3">
    <source>
        <dbReference type="Pfam" id="PF13439"/>
    </source>
</evidence>
<sequence>MKILHLCLNGPYTDNWGYQENILPKYHRLAGNNVTVIVSNMKHLPSGEIVEVDGGISYTEDGVKVIRVAPKILISRKCTELLKPYPIYKILYREEPDFIMVHGLMGSISELSVKRYVRNCNPKCIVCADLHEYYLGNRGGNISIKLALIKSYYRSVNKLMYPLYKKVFCITPNCMDYAKDYYHVPKAKLELLPLGYDPQKIASTNRNSIRHVIREKYHIGDGNILIVHGGKIIPVRKTMELIDAAAMLDDPRIRLIIFGGADSECMLLLQERMQRYAKWIRYTGHLEQKDYYDLYLASDFAAFPGRQSTIWQEAIGCGLPLLIYRWDGVEYLDRGGNIAFIESQESAAIKRGLEGMLEDNKYIEMAEVAKQKAAPFFSYERIAQQVLDSSMK</sequence>
<protein>
    <submittedName>
        <fullName evidence="4">Putative Glycosyl transferase group 1</fullName>
    </submittedName>
</protein>
<dbReference type="AlphaFoldDB" id="A0A3P3XR50"/>
<dbReference type="InterPro" id="IPR001296">
    <property type="entry name" value="Glyco_trans_1"/>
</dbReference>
<evidence type="ECO:0000313" key="4">
    <source>
        <dbReference type="EMBL" id="SLM18720.1"/>
    </source>
</evidence>
<dbReference type="Pfam" id="PF00534">
    <property type="entry name" value="Glycos_transf_1"/>
    <property type="match status" value="1"/>
</dbReference>
<dbReference type="PANTHER" id="PTHR46401">
    <property type="entry name" value="GLYCOSYLTRANSFERASE WBBK-RELATED"/>
    <property type="match status" value="1"/>
</dbReference>
<feature type="domain" description="Glycosyl transferase family 1" evidence="2">
    <location>
        <begin position="213"/>
        <end position="371"/>
    </location>
</feature>
<dbReference type="CDD" id="cd03801">
    <property type="entry name" value="GT4_PimA-like"/>
    <property type="match status" value="1"/>
</dbReference>
<keyword evidence="1 4" id="KW-0808">Transferase</keyword>
<organism evidence="4">
    <name type="scientific">uncultured spirochete</name>
    <dbReference type="NCBI Taxonomy" id="156406"/>
    <lineage>
        <taxon>Bacteria</taxon>
        <taxon>Pseudomonadati</taxon>
        <taxon>Spirochaetota</taxon>
        <taxon>Spirochaetia</taxon>
        <taxon>Spirochaetales</taxon>
        <taxon>environmental samples</taxon>
    </lineage>
</organism>
<evidence type="ECO:0000259" key="2">
    <source>
        <dbReference type="Pfam" id="PF00534"/>
    </source>
</evidence>
<dbReference type="PANTHER" id="PTHR46401:SF2">
    <property type="entry name" value="GLYCOSYLTRANSFERASE WBBK-RELATED"/>
    <property type="match status" value="1"/>
</dbReference>
<reference evidence="4" key="1">
    <citation type="submission" date="2017-02" db="EMBL/GenBank/DDBJ databases">
        <authorList>
            <person name="Regsiter A."/>
            <person name="William W."/>
        </authorList>
    </citation>
    <scope>NUCLEOTIDE SEQUENCE</scope>
    <source>
        <strain evidence="4">BdmA 4</strain>
    </source>
</reference>
<feature type="domain" description="Glycosyltransferase subfamily 4-like N-terminal" evidence="3">
    <location>
        <begin position="30"/>
        <end position="199"/>
    </location>
</feature>
<dbReference type="GO" id="GO:0009103">
    <property type="term" value="P:lipopolysaccharide biosynthetic process"/>
    <property type="evidence" value="ECO:0007669"/>
    <property type="project" value="TreeGrafter"/>
</dbReference>
<evidence type="ECO:0000256" key="1">
    <source>
        <dbReference type="ARBA" id="ARBA00022679"/>
    </source>
</evidence>
<accession>A0A3P3XR50</accession>
<gene>
    <name evidence="4" type="ORF">SPIRO4BDMA_50235</name>
</gene>
<dbReference type="Gene3D" id="3.40.50.2000">
    <property type="entry name" value="Glycogen Phosphorylase B"/>
    <property type="match status" value="2"/>
</dbReference>
<name>A0A3P3XR50_9SPIR</name>
<proteinExistence type="predicted"/>
<dbReference type="SUPFAM" id="SSF53756">
    <property type="entry name" value="UDP-Glycosyltransferase/glycogen phosphorylase"/>
    <property type="match status" value="1"/>
</dbReference>
<dbReference type="GO" id="GO:0016757">
    <property type="term" value="F:glycosyltransferase activity"/>
    <property type="evidence" value="ECO:0007669"/>
    <property type="project" value="InterPro"/>
</dbReference>
<dbReference type="Pfam" id="PF13439">
    <property type="entry name" value="Glyco_transf_4"/>
    <property type="match status" value="1"/>
</dbReference>
<dbReference type="EMBL" id="FWDO01000005">
    <property type="protein sequence ID" value="SLM18720.1"/>
    <property type="molecule type" value="Genomic_DNA"/>
</dbReference>